<dbReference type="GO" id="GO:0032259">
    <property type="term" value="P:methylation"/>
    <property type="evidence" value="ECO:0007669"/>
    <property type="project" value="UniProtKB-KW"/>
</dbReference>
<feature type="non-terminal residue" evidence="1">
    <location>
        <position position="1"/>
    </location>
</feature>
<dbReference type="GO" id="GO:0008168">
    <property type="term" value="F:methyltransferase activity"/>
    <property type="evidence" value="ECO:0007669"/>
    <property type="project" value="UniProtKB-KW"/>
</dbReference>
<evidence type="ECO:0000313" key="1">
    <source>
        <dbReference type="EMBL" id="EQD41693.1"/>
    </source>
</evidence>
<name>T0Z9I1_9ZZZZ</name>
<organism evidence="1">
    <name type="scientific">mine drainage metagenome</name>
    <dbReference type="NCBI Taxonomy" id="410659"/>
    <lineage>
        <taxon>unclassified sequences</taxon>
        <taxon>metagenomes</taxon>
        <taxon>ecological metagenomes</taxon>
    </lineage>
</organism>
<gene>
    <name evidence="1" type="ORF">B2A_10535</name>
</gene>
<keyword evidence="1" id="KW-0489">Methyltransferase</keyword>
<dbReference type="AlphaFoldDB" id="T0Z9I1"/>
<proteinExistence type="predicted"/>
<dbReference type="EMBL" id="AUZZ01007590">
    <property type="protein sequence ID" value="EQD41693.1"/>
    <property type="molecule type" value="Genomic_DNA"/>
</dbReference>
<protein>
    <submittedName>
        <fullName evidence="1">DNA modification methylase</fullName>
    </submittedName>
</protein>
<sequence>SNPVAVAIAQAKLSSASSARVVAACRTILASEKSTSIPRGEFWRLCYDPETLGEICRVRDALLSDCRSDARISLRALMLGLLHGPLRQRAPAHLSNQMPRTYATKPRGAVRFWRKRAMTPPRVPLLDLVTSRGPRYLGAGLPDTPGEILVHDSRDEIGHPFGKPFSYVITSPPYIGMDHYPRDQWLRNWFVGGPARPTWSPRDALLTDDPERFVNELGRVWTRVGGVCTKGARLTVRFGAIRSHPINPTNVIAASLESSDCDWRILTVTDAGPATHGRRQSDQFLATPSKSVREIDVHAVLRTN</sequence>
<reference evidence="1" key="1">
    <citation type="submission" date="2013-08" db="EMBL/GenBank/DDBJ databases">
        <authorList>
            <person name="Mendez C."/>
            <person name="Richter M."/>
            <person name="Ferrer M."/>
            <person name="Sanchez J."/>
        </authorList>
    </citation>
    <scope>NUCLEOTIDE SEQUENCE</scope>
</reference>
<comment type="caution">
    <text evidence="1">The sequence shown here is derived from an EMBL/GenBank/DDBJ whole genome shotgun (WGS) entry which is preliminary data.</text>
</comment>
<accession>T0Z9I1</accession>
<keyword evidence="1" id="KW-0808">Transferase</keyword>
<reference evidence="1" key="2">
    <citation type="journal article" date="2014" name="ISME J.">
        <title>Microbial stratification in low pH oxic and suboxic macroscopic growths along an acid mine drainage.</title>
        <authorList>
            <person name="Mendez-Garcia C."/>
            <person name="Mesa V."/>
            <person name="Sprenger R.R."/>
            <person name="Richter M."/>
            <person name="Diez M.S."/>
            <person name="Solano J."/>
            <person name="Bargiela R."/>
            <person name="Golyshina O.V."/>
            <person name="Manteca A."/>
            <person name="Ramos J.L."/>
            <person name="Gallego J.R."/>
            <person name="Llorente I."/>
            <person name="Martins Dos Santos V.A."/>
            <person name="Jensen O.N."/>
            <person name="Pelaez A.I."/>
            <person name="Sanchez J."/>
            <person name="Ferrer M."/>
        </authorList>
    </citation>
    <scope>NUCLEOTIDE SEQUENCE</scope>
</reference>